<evidence type="ECO:0000313" key="2">
    <source>
        <dbReference type="Proteomes" id="UP000050398"/>
    </source>
</evidence>
<dbReference type="eggNOG" id="ENOG5032XH4">
    <property type="taxonomic scope" value="Bacteria"/>
</dbReference>
<dbReference type="PATRIC" id="fig|218284.4.peg.3758"/>
<evidence type="ECO:0000313" key="1">
    <source>
        <dbReference type="EMBL" id="KPL59853.1"/>
    </source>
</evidence>
<dbReference type="Proteomes" id="UP000050398">
    <property type="component" value="Unassembled WGS sequence"/>
</dbReference>
<reference evidence="1 2" key="1">
    <citation type="submission" date="2015-08" db="EMBL/GenBank/DDBJ databases">
        <title>Draft Genome Sequence of Bacillus vietnamensis UCD-SED5.</title>
        <authorList>
            <person name="Lee R.D."/>
            <person name="Jospin G."/>
            <person name="Lang J.M."/>
            <person name="Coil D.A."/>
            <person name="Eisen J.A."/>
        </authorList>
    </citation>
    <scope>NUCLEOTIDE SEQUENCE [LARGE SCALE GENOMIC DNA]</scope>
    <source>
        <strain evidence="1 2">UCD-SED5</strain>
    </source>
</reference>
<evidence type="ECO:0008006" key="3">
    <source>
        <dbReference type="Google" id="ProtNLM"/>
    </source>
</evidence>
<name>A0A0P6W368_9BACI</name>
<accession>A0A0P6W368</accession>
<organism evidence="1 2">
    <name type="scientific">Rossellomorea vietnamensis</name>
    <dbReference type="NCBI Taxonomy" id="218284"/>
    <lineage>
        <taxon>Bacteria</taxon>
        <taxon>Bacillati</taxon>
        <taxon>Bacillota</taxon>
        <taxon>Bacilli</taxon>
        <taxon>Bacillales</taxon>
        <taxon>Bacillaceae</taxon>
        <taxon>Rossellomorea</taxon>
    </lineage>
</organism>
<proteinExistence type="predicted"/>
<protein>
    <recommendedName>
        <fullName evidence="3">DUF2535 family protein</fullName>
    </recommendedName>
</protein>
<dbReference type="Pfam" id="PF10751">
    <property type="entry name" value="DUF2535"/>
    <property type="match status" value="1"/>
</dbReference>
<gene>
    <name evidence="1" type="ORF">AM506_10410</name>
</gene>
<dbReference type="OrthoDB" id="2941639at2"/>
<dbReference type="AlphaFoldDB" id="A0A0P6W368"/>
<comment type="caution">
    <text evidence="1">The sequence shown here is derived from an EMBL/GenBank/DDBJ whole genome shotgun (WGS) entry which is preliminary data.</text>
</comment>
<sequence>MLTKTIEFKSKYGRKVKISEVPVLKKDSPLYLRVNLRLHQFITKVMNHNEPKTIFSFREHLKRTTKWSEYEEIYQSEELKNNA</sequence>
<dbReference type="InterPro" id="IPR019687">
    <property type="entry name" value="DUF2535"/>
</dbReference>
<dbReference type="EMBL" id="LIXZ01000006">
    <property type="protein sequence ID" value="KPL59853.1"/>
    <property type="molecule type" value="Genomic_DNA"/>
</dbReference>
<dbReference type="RefSeq" id="WP_060672414.1">
    <property type="nucleotide sequence ID" value="NZ_JBCNGU010000018.1"/>
</dbReference>